<dbReference type="PROSITE" id="PS51741">
    <property type="entry name" value="F_BAR"/>
    <property type="match status" value="1"/>
</dbReference>
<dbReference type="PROSITE" id="PS50002">
    <property type="entry name" value="SH3"/>
    <property type="match status" value="1"/>
</dbReference>
<comment type="subcellular location">
    <subcellularLocation>
        <location evidence="1">Cytoplasm</location>
        <location evidence="1">Cytoskeleton</location>
    </subcellularLocation>
</comment>
<evidence type="ECO:0000313" key="11">
    <source>
        <dbReference type="Proteomes" id="UP000662931"/>
    </source>
</evidence>
<dbReference type="CDD" id="cd00174">
    <property type="entry name" value="SH3"/>
    <property type="match status" value="1"/>
</dbReference>
<reference evidence="10" key="1">
    <citation type="submission" date="2020-10" db="EMBL/GenBank/DDBJ databases">
        <authorList>
            <person name="Roach M.J.R."/>
        </authorList>
    </citation>
    <scope>NUCLEOTIDE SEQUENCE</scope>
    <source>
        <strain evidence="10">CBS 1945</strain>
    </source>
</reference>
<dbReference type="InterPro" id="IPR001452">
    <property type="entry name" value="SH3_domain"/>
</dbReference>
<evidence type="ECO:0000256" key="7">
    <source>
        <dbReference type="PROSITE-ProRule" id="PRU01077"/>
    </source>
</evidence>
<dbReference type="GO" id="GO:0009898">
    <property type="term" value="C:cytoplasmic side of plasma membrane"/>
    <property type="evidence" value="ECO:0007669"/>
    <property type="project" value="TreeGrafter"/>
</dbReference>
<keyword evidence="2 6" id="KW-0728">SH3 domain</keyword>
<dbReference type="Pfam" id="PF00611">
    <property type="entry name" value="FCH"/>
    <property type="match status" value="1"/>
</dbReference>
<evidence type="ECO:0000259" key="8">
    <source>
        <dbReference type="PROSITE" id="PS50002"/>
    </source>
</evidence>
<keyword evidence="4" id="KW-0597">Phosphoprotein</keyword>
<accession>A0A875RWW4</accession>
<dbReference type="EMBL" id="CP064812">
    <property type="protein sequence ID" value="QPG73436.1"/>
    <property type="molecule type" value="Genomic_DNA"/>
</dbReference>
<feature type="domain" description="F-BAR" evidence="9">
    <location>
        <begin position="1"/>
        <end position="237"/>
    </location>
</feature>
<evidence type="ECO:0000256" key="6">
    <source>
        <dbReference type="PROSITE-ProRule" id="PRU00192"/>
    </source>
</evidence>
<dbReference type="InterPro" id="IPR027267">
    <property type="entry name" value="AH/BAR_dom_sf"/>
</dbReference>
<dbReference type="PANTHER" id="PTHR23065">
    <property type="entry name" value="PROLINE-SERINE-THREONINE PHOSPHATASE INTERACTING PROTEIN 1"/>
    <property type="match status" value="1"/>
</dbReference>
<keyword evidence="3" id="KW-0963">Cytoplasm</keyword>
<dbReference type="SUPFAM" id="SSF50044">
    <property type="entry name" value="SH3-domain"/>
    <property type="match status" value="1"/>
</dbReference>
<dbReference type="AlphaFoldDB" id="A0A875RWW4"/>
<dbReference type="InterPro" id="IPR001060">
    <property type="entry name" value="FCH_dom"/>
</dbReference>
<organism evidence="10 11">
    <name type="scientific">Eeniella nana</name>
    <name type="common">Yeast</name>
    <name type="synonym">Brettanomyces nanus</name>
    <dbReference type="NCBI Taxonomy" id="13502"/>
    <lineage>
        <taxon>Eukaryota</taxon>
        <taxon>Fungi</taxon>
        <taxon>Dikarya</taxon>
        <taxon>Ascomycota</taxon>
        <taxon>Saccharomycotina</taxon>
        <taxon>Pichiomycetes</taxon>
        <taxon>Pichiales</taxon>
        <taxon>Pichiaceae</taxon>
        <taxon>Brettanomyces</taxon>
    </lineage>
</organism>
<dbReference type="InterPro" id="IPR031160">
    <property type="entry name" value="F_BAR_dom"/>
</dbReference>
<dbReference type="Gene3D" id="2.30.30.40">
    <property type="entry name" value="SH3 Domains"/>
    <property type="match status" value="1"/>
</dbReference>
<dbReference type="PRINTS" id="PR00452">
    <property type="entry name" value="SH3DOMAIN"/>
</dbReference>
<proteinExistence type="predicted"/>
<keyword evidence="7" id="KW-0175">Coiled coil</keyword>
<dbReference type="PANTHER" id="PTHR23065:SF7">
    <property type="entry name" value="NOSTRIN, ISOFORM H"/>
    <property type="match status" value="1"/>
</dbReference>
<evidence type="ECO:0000259" key="9">
    <source>
        <dbReference type="PROSITE" id="PS51741"/>
    </source>
</evidence>
<evidence type="ECO:0000256" key="4">
    <source>
        <dbReference type="ARBA" id="ARBA00022553"/>
    </source>
</evidence>
<dbReference type="KEGG" id="bnn:FOA43_000746"/>
<dbReference type="SMART" id="SM00326">
    <property type="entry name" value="SH3"/>
    <property type="match status" value="1"/>
</dbReference>
<dbReference type="GO" id="GO:0120104">
    <property type="term" value="C:mitotic actomyosin contractile ring, proximal layer"/>
    <property type="evidence" value="ECO:0007669"/>
    <property type="project" value="TreeGrafter"/>
</dbReference>
<dbReference type="OrthoDB" id="27823at2759"/>
<sequence>MLLDGSKTIRYLLQFYRERLSIEEEYARKLNNLARKSNIGTKERAGSTLRDSLAMLVEETKQLSNSHSSEAQKIADLVYQPLNEFLSNLKASNKPWESTIVEFVRYKESLKLKTRQAGKKYESSWSKINGLRTEQILLDDTEARNVQKKIDKLAAVMIEEREKFYKLVTQYNQVQESFKKEWCKYCENSQSLEEERIKTIRRNIWEYANTISSSCIQDDQSAENIRLSLEKCSFERDIDEFVNSMGTGDRTGVPMKFVDFAKGESKKSNSAGVEDEGCPVDVDALLASRRKDRMLRSKEKLLKSYVNKKVPPDLTERQQTTLELVDRSSKTFKELEKQAEKETIAKAPSEQGSEPSTYKVMSEYSGTTAYTSDRSSSISAAKMKSKLEDNVFSNPLLNSRSSAGSAYSRKLKNVDSNEVLRDSPDPLRAYLDDLSLGGNGDMKRFEQSIMPRSEIMPTRKNLPESQRSQKGKSMGFLLKNDMKSSPMTEKQENQIPHPDLQSIGLEEKPSAVNIHRLQKIEDGPSNLSSRITSVTSQGHRVPSMRRAKSQENLNFKFITSEDLPSHSSEGFPVLKYCRAQFDYSPEIDQELTFKKKDILMILHQQPDGWWFAENINTGDSGLAPSNYLTDL</sequence>
<feature type="domain" description="SH3" evidence="8">
    <location>
        <begin position="572"/>
        <end position="631"/>
    </location>
</feature>
<dbReference type="GO" id="GO:0030036">
    <property type="term" value="P:actin cytoskeleton organization"/>
    <property type="evidence" value="ECO:0007669"/>
    <property type="project" value="UniProtKB-ARBA"/>
</dbReference>
<dbReference type="InterPro" id="IPR036028">
    <property type="entry name" value="SH3-like_dom_sf"/>
</dbReference>
<evidence type="ECO:0000256" key="3">
    <source>
        <dbReference type="ARBA" id="ARBA00022490"/>
    </source>
</evidence>
<dbReference type="GO" id="GO:0005543">
    <property type="term" value="F:phospholipid binding"/>
    <property type="evidence" value="ECO:0007669"/>
    <property type="project" value="TreeGrafter"/>
</dbReference>
<dbReference type="Proteomes" id="UP000662931">
    <property type="component" value="Chromosome 1"/>
</dbReference>
<evidence type="ECO:0000256" key="1">
    <source>
        <dbReference type="ARBA" id="ARBA00004245"/>
    </source>
</evidence>
<name>A0A875RWW4_EENNA</name>
<protein>
    <submittedName>
        <fullName evidence="10">Uncharacterized protein</fullName>
    </submittedName>
</protein>
<dbReference type="SUPFAM" id="SSF103657">
    <property type="entry name" value="BAR/IMD domain-like"/>
    <property type="match status" value="1"/>
</dbReference>
<keyword evidence="11" id="KW-1185">Reference proteome</keyword>
<evidence type="ECO:0000256" key="5">
    <source>
        <dbReference type="ARBA" id="ARBA00023212"/>
    </source>
</evidence>
<keyword evidence="5" id="KW-0206">Cytoskeleton</keyword>
<dbReference type="Gene3D" id="1.20.1270.60">
    <property type="entry name" value="Arfaptin homology (AH) domain/BAR domain"/>
    <property type="match status" value="1"/>
</dbReference>
<gene>
    <name evidence="10" type="ORF">FOA43_000746</name>
</gene>
<dbReference type="RefSeq" id="XP_038777001.1">
    <property type="nucleotide sequence ID" value="XM_038921073.1"/>
</dbReference>
<evidence type="ECO:0000313" key="10">
    <source>
        <dbReference type="EMBL" id="QPG73436.1"/>
    </source>
</evidence>
<dbReference type="GeneID" id="62194147"/>
<evidence type="ECO:0000256" key="2">
    <source>
        <dbReference type="ARBA" id="ARBA00022443"/>
    </source>
</evidence>
<dbReference type="Pfam" id="PF00018">
    <property type="entry name" value="SH3_1"/>
    <property type="match status" value="1"/>
</dbReference>